<keyword evidence="2" id="KW-1185">Reference proteome</keyword>
<gene>
    <name evidence="1" type="ORF">PHMEG_00036158</name>
</gene>
<reference evidence="2" key="1">
    <citation type="submission" date="2017-03" db="EMBL/GenBank/DDBJ databases">
        <title>Phytopthora megakarya and P. palmivora, two closely related causual agents of cacao black pod achieved similar genome size and gene model numbers by different mechanisms.</title>
        <authorList>
            <person name="Ali S."/>
            <person name="Shao J."/>
            <person name="Larry D.J."/>
            <person name="Kronmiller B."/>
            <person name="Shen D."/>
            <person name="Strem M.D."/>
            <person name="Melnick R.L."/>
            <person name="Guiltinan M.J."/>
            <person name="Tyler B.M."/>
            <person name="Meinhardt L.W."/>
            <person name="Bailey B.A."/>
        </authorList>
    </citation>
    <scope>NUCLEOTIDE SEQUENCE [LARGE SCALE GENOMIC DNA]</scope>
    <source>
        <strain evidence="2">zdho120</strain>
    </source>
</reference>
<dbReference type="EMBL" id="NBNE01014772">
    <property type="protein sequence ID" value="OWY94185.1"/>
    <property type="molecule type" value="Genomic_DNA"/>
</dbReference>
<evidence type="ECO:0008006" key="3">
    <source>
        <dbReference type="Google" id="ProtNLM"/>
    </source>
</evidence>
<organism evidence="1 2">
    <name type="scientific">Phytophthora megakarya</name>
    <dbReference type="NCBI Taxonomy" id="4795"/>
    <lineage>
        <taxon>Eukaryota</taxon>
        <taxon>Sar</taxon>
        <taxon>Stramenopiles</taxon>
        <taxon>Oomycota</taxon>
        <taxon>Peronosporomycetes</taxon>
        <taxon>Peronosporales</taxon>
        <taxon>Peronosporaceae</taxon>
        <taxon>Phytophthora</taxon>
    </lineage>
</organism>
<comment type="caution">
    <text evidence="1">The sequence shown here is derived from an EMBL/GenBank/DDBJ whole genome shotgun (WGS) entry which is preliminary data.</text>
</comment>
<dbReference type="InterPro" id="IPR043128">
    <property type="entry name" value="Rev_trsase/Diguanyl_cyclase"/>
</dbReference>
<dbReference type="Proteomes" id="UP000198211">
    <property type="component" value="Unassembled WGS sequence"/>
</dbReference>
<dbReference type="InterPro" id="IPR043502">
    <property type="entry name" value="DNA/RNA_pol_sf"/>
</dbReference>
<dbReference type="AlphaFoldDB" id="A0A225UMF8"/>
<sequence length="263" mass="29784">MTGKAVENDPPAKVPPLDIRLKKGATPCRCKPRQYPPRLREFLKEFNDELVHLGWVFENPPSRWACPALPAHKPGKENYRQTNDYQPVNALTEPIAGVMPVLHVITENVQGMVFFGLFDFIKGFWQLPLAKTCREILICQSLHSRKIWWCGKITNGEGVWHDPDGINILREVPMPTTAGEIQQFLCACNRRKEKKRAANKIAVKHTAEEQNFFERVKDCLASSALLVHTSPNGVLFHCLSGTFTGSQENLSVIERRLCYCGSM</sequence>
<dbReference type="InterPro" id="IPR051320">
    <property type="entry name" value="Viral_Replic_Matur_Polypro"/>
</dbReference>
<dbReference type="PANTHER" id="PTHR33064">
    <property type="entry name" value="POL PROTEIN"/>
    <property type="match status" value="1"/>
</dbReference>
<proteinExistence type="predicted"/>
<name>A0A225UMF8_9STRA</name>
<accession>A0A225UMF8</accession>
<dbReference type="Gene3D" id="3.30.70.270">
    <property type="match status" value="1"/>
</dbReference>
<dbReference type="SUPFAM" id="SSF56672">
    <property type="entry name" value="DNA/RNA polymerases"/>
    <property type="match status" value="1"/>
</dbReference>
<dbReference type="OrthoDB" id="109479at2759"/>
<protein>
    <recommendedName>
        <fullName evidence="3">Reverse transcriptase</fullName>
    </recommendedName>
</protein>
<dbReference type="Gene3D" id="3.10.10.10">
    <property type="entry name" value="HIV Type 1 Reverse Transcriptase, subunit A, domain 1"/>
    <property type="match status" value="1"/>
</dbReference>
<dbReference type="PANTHER" id="PTHR33064:SF37">
    <property type="entry name" value="RIBONUCLEASE H"/>
    <property type="match status" value="1"/>
</dbReference>
<evidence type="ECO:0000313" key="1">
    <source>
        <dbReference type="EMBL" id="OWY94185.1"/>
    </source>
</evidence>
<evidence type="ECO:0000313" key="2">
    <source>
        <dbReference type="Proteomes" id="UP000198211"/>
    </source>
</evidence>